<organism evidence="1 2">
    <name type="scientific">Texcoconibacillus texcoconensis</name>
    <dbReference type="NCBI Taxonomy" id="1095777"/>
    <lineage>
        <taxon>Bacteria</taxon>
        <taxon>Bacillati</taxon>
        <taxon>Bacillota</taxon>
        <taxon>Bacilli</taxon>
        <taxon>Bacillales</taxon>
        <taxon>Bacillaceae</taxon>
        <taxon>Texcoconibacillus</taxon>
    </lineage>
</organism>
<reference evidence="1 2" key="1">
    <citation type="submission" date="2020-08" db="EMBL/GenBank/DDBJ databases">
        <title>Genomic Encyclopedia of Type Strains, Phase IV (KMG-IV): sequencing the most valuable type-strain genomes for metagenomic binning, comparative biology and taxonomic classification.</title>
        <authorList>
            <person name="Goeker M."/>
        </authorList>
    </citation>
    <scope>NUCLEOTIDE SEQUENCE [LARGE SCALE GENOMIC DNA]</scope>
    <source>
        <strain evidence="1 2">DSM 24696</strain>
    </source>
</reference>
<sequence>MDNKLDDIEDDCIVEAITQAHRRNEVSPAE</sequence>
<accession>A0A840QTN2</accession>
<proteinExistence type="predicted"/>
<name>A0A840QTN2_9BACI</name>
<dbReference type="AlphaFoldDB" id="A0A840QTN2"/>
<evidence type="ECO:0000313" key="1">
    <source>
        <dbReference type="EMBL" id="MBB5174673.1"/>
    </source>
</evidence>
<evidence type="ECO:0000313" key="2">
    <source>
        <dbReference type="Proteomes" id="UP000551878"/>
    </source>
</evidence>
<keyword evidence="2" id="KW-1185">Reference proteome</keyword>
<protein>
    <submittedName>
        <fullName evidence="1">Uncharacterized protein</fullName>
    </submittedName>
</protein>
<dbReference type="EMBL" id="JACHHB010000015">
    <property type="protein sequence ID" value="MBB5174673.1"/>
    <property type="molecule type" value="Genomic_DNA"/>
</dbReference>
<comment type="caution">
    <text evidence="1">The sequence shown here is derived from an EMBL/GenBank/DDBJ whole genome shotgun (WGS) entry which is preliminary data.</text>
</comment>
<dbReference type="Proteomes" id="UP000551878">
    <property type="component" value="Unassembled WGS sequence"/>
</dbReference>
<gene>
    <name evidence="1" type="ORF">HNQ41_002890</name>
</gene>